<evidence type="ECO:0000313" key="17">
    <source>
        <dbReference type="EMBL" id="KAF2402314.1"/>
    </source>
</evidence>
<organism evidence="17 18">
    <name type="scientific">Trichodelitschia bisporula</name>
    <dbReference type="NCBI Taxonomy" id="703511"/>
    <lineage>
        <taxon>Eukaryota</taxon>
        <taxon>Fungi</taxon>
        <taxon>Dikarya</taxon>
        <taxon>Ascomycota</taxon>
        <taxon>Pezizomycotina</taxon>
        <taxon>Dothideomycetes</taxon>
        <taxon>Dothideomycetes incertae sedis</taxon>
        <taxon>Phaeotrichales</taxon>
        <taxon>Phaeotrichaceae</taxon>
        <taxon>Trichodelitschia</taxon>
    </lineage>
</organism>
<evidence type="ECO:0000256" key="4">
    <source>
        <dbReference type="ARBA" id="ARBA00022679"/>
    </source>
</evidence>
<comment type="function">
    <text evidence="13">Catalytic component of the NuA4 histone acetyltransferase (HAT) complex which is involved in epigenetic transcriptional activation of selected genes principally by acetylation of nucleosomal histones H4, H3, H2B, H2A and H2A variant H2A.Z. Acetylates histone H4 to form H4K5ac, H4K8ac, H4K12ac and H4K16ac, histone H3 to form H3K14ac, and histone H2A to form H2AK4ac and H2AK7ac. The NuA4 complex is involved in the DNA damage response and is required for chromosome segregation. The NuA4 complex plays a direct role in repair of DNA double-strand breaks (DSBs) through homologous recombination. Recruitment to promoters depends on H3K4me. Also acetylates non-histone proteins. In addition to protein acetyltransferase, can use different acyl-CoA substrates, such as 2-hydroxyisobutanoyl-CoA (2-hydroxyisobutyryl-CoA) or (2E)-butenoyl-CoA (crotonyl-CoA), and is able to mediate protein 2-hydroxyisobutyrylation and crotonylation, respectively.</text>
</comment>
<dbReference type="GO" id="GO:0035267">
    <property type="term" value="C:NuA4 histone acetyltransferase complex"/>
    <property type="evidence" value="ECO:0007669"/>
    <property type="project" value="TreeGrafter"/>
</dbReference>
<evidence type="ECO:0000256" key="10">
    <source>
        <dbReference type="ARBA" id="ARBA00023163"/>
    </source>
</evidence>
<keyword evidence="10" id="KW-0804">Transcription</keyword>
<keyword evidence="7" id="KW-0862">Zinc</keyword>
<reference evidence="17" key="1">
    <citation type="journal article" date="2020" name="Stud. Mycol.">
        <title>101 Dothideomycetes genomes: a test case for predicting lifestyles and emergence of pathogens.</title>
        <authorList>
            <person name="Haridas S."/>
            <person name="Albert R."/>
            <person name="Binder M."/>
            <person name="Bloem J."/>
            <person name="Labutti K."/>
            <person name="Salamov A."/>
            <person name="Andreopoulos B."/>
            <person name="Baker S."/>
            <person name="Barry K."/>
            <person name="Bills G."/>
            <person name="Bluhm B."/>
            <person name="Cannon C."/>
            <person name="Castanera R."/>
            <person name="Culley D."/>
            <person name="Daum C."/>
            <person name="Ezra D."/>
            <person name="Gonzalez J."/>
            <person name="Henrissat B."/>
            <person name="Kuo A."/>
            <person name="Liang C."/>
            <person name="Lipzen A."/>
            <person name="Lutzoni F."/>
            <person name="Magnuson J."/>
            <person name="Mondo S."/>
            <person name="Nolan M."/>
            <person name="Ohm R."/>
            <person name="Pangilinan J."/>
            <person name="Park H.-J."/>
            <person name="Ramirez L."/>
            <person name="Alfaro M."/>
            <person name="Sun H."/>
            <person name="Tritt A."/>
            <person name="Yoshinaga Y."/>
            <person name="Zwiers L.-H."/>
            <person name="Turgeon B."/>
            <person name="Goodwin S."/>
            <person name="Spatafora J."/>
            <person name="Crous P."/>
            <person name="Grigoriev I."/>
        </authorList>
    </citation>
    <scope>NUCLEOTIDE SEQUENCE</scope>
    <source>
        <strain evidence="17">CBS 262.69</strain>
    </source>
</reference>
<keyword evidence="9" id="KW-0805">Transcription regulation</keyword>
<evidence type="ECO:0000256" key="15">
    <source>
        <dbReference type="SAM" id="MobiDB-lite"/>
    </source>
</evidence>
<evidence type="ECO:0000256" key="5">
    <source>
        <dbReference type="ARBA" id="ARBA00022723"/>
    </source>
</evidence>
<keyword evidence="4 17" id="KW-0808">Transferase</keyword>
<evidence type="ECO:0000256" key="11">
    <source>
        <dbReference type="ARBA" id="ARBA00023242"/>
    </source>
</evidence>
<dbReference type="AlphaFoldDB" id="A0A6G1I298"/>
<keyword evidence="5" id="KW-0479">Metal-binding</keyword>
<dbReference type="FunFam" id="3.40.630.30:FF:000067">
    <property type="entry name" value="Histone acetyltransferase"/>
    <property type="match status" value="1"/>
</dbReference>
<dbReference type="Gene3D" id="3.30.60.60">
    <property type="entry name" value="N-acetyl transferase-like"/>
    <property type="match status" value="1"/>
</dbReference>
<dbReference type="Proteomes" id="UP000799640">
    <property type="component" value="Unassembled WGS sequence"/>
</dbReference>
<dbReference type="InterPro" id="IPR040706">
    <property type="entry name" value="Zf-MYST"/>
</dbReference>
<evidence type="ECO:0000256" key="9">
    <source>
        <dbReference type="ARBA" id="ARBA00023015"/>
    </source>
</evidence>
<keyword evidence="8" id="KW-0007">Acetylation</keyword>
<dbReference type="PANTHER" id="PTHR10615">
    <property type="entry name" value="HISTONE ACETYLTRANSFERASE"/>
    <property type="match status" value="1"/>
</dbReference>
<accession>A0A6G1I298</accession>
<evidence type="ECO:0000256" key="3">
    <source>
        <dbReference type="ARBA" id="ARBA00013184"/>
    </source>
</evidence>
<evidence type="ECO:0000256" key="8">
    <source>
        <dbReference type="ARBA" id="ARBA00022990"/>
    </source>
</evidence>
<feature type="region of interest" description="Disordered" evidence="15">
    <location>
        <begin position="1"/>
        <end position="27"/>
    </location>
</feature>
<evidence type="ECO:0000256" key="7">
    <source>
        <dbReference type="ARBA" id="ARBA00022833"/>
    </source>
</evidence>
<evidence type="ECO:0000259" key="16">
    <source>
        <dbReference type="PROSITE" id="PS51726"/>
    </source>
</evidence>
<dbReference type="Gene3D" id="3.40.630.30">
    <property type="match status" value="1"/>
</dbReference>
<gene>
    <name evidence="17" type="ORF">EJ06DRAFT_473606</name>
</gene>
<dbReference type="SUPFAM" id="SSF55729">
    <property type="entry name" value="Acyl-CoA N-acyltransferases (Nat)"/>
    <property type="match status" value="1"/>
</dbReference>
<dbReference type="PROSITE" id="PS51726">
    <property type="entry name" value="MYST_HAT"/>
    <property type="match status" value="1"/>
</dbReference>
<dbReference type="EC" id="2.3.1.48" evidence="3"/>
<keyword evidence="6" id="KW-0863">Zinc-finger</keyword>
<feature type="active site" description="Proton donor/acceptor" evidence="14">
    <location>
        <position position="212"/>
    </location>
</feature>
<dbReference type="EMBL" id="ML996691">
    <property type="protein sequence ID" value="KAF2402314.1"/>
    <property type="molecule type" value="Genomic_DNA"/>
</dbReference>
<evidence type="ECO:0000256" key="12">
    <source>
        <dbReference type="ARBA" id="ARBA00023315"/>
    </source>
</evidence>
<dbReference type="Pfam" id="PF17772">
    <property type="entry name" value="zf-MYST"/>
    <property type="match status" value="1"/>
</dbReference>
<dbReference type="InterPro" id="IPR036388">
    <property type="entry name" value="WH-like_DNA-bd_sf"/>
</dbReference>
<protein>
    <recommendedName>
        <fullName evidence="3">histone acetyltransferase</fullName>
        <ecNumber evidence="3">2.3.1.48</ecNumber>
    </recommendedName>
</protein>
<dbReference type="GO" id="GO:0005634">
    <property type="term" value="C:nucleus"/>
    <property type="evidence" value="ECO:0007669"/>
    <property type="project" value="UniProtKB-SubCell"/>
</dbReference>
<evidence type="ECO:0000256" key="6">
    <source>
        <dbReference type="ARBA" id="ARBA00022771"/>
    </source>
</evidence>
<feature type="compositionally biased region" description="Polar residues" evidence="15">
    <location>
        <begin position="1"/>
        <end position="25"/>
    </location>
</feature>
<dbReference type="InterPro" id="IPR016181">
    <property type="entry name" value="Acyl_CoA_acyltransferase"/>
</dbReference>
<evidence type="ECO:0000256" key="2">
    <source>
        <dbReference type="ARBA" id="ARBA00010107"/>
    </source>
</evidence>
<evidence type="ECO:0000256" key="13">
    <source>
        <dbReference type="ARBA" id="ARBA00045805"/>
    </source>
</evidence>
<dbReference type="GO" id="GO:0006355">
    <property type="term" value="P:regulation of DNA-templated transcription"/>
    <property type="evidence" value="ECO:0007669"/>
    <property type="project" value="InterPro"/>
</dbReference>
<dbReference type="InterPro" id="IPR002717">
    <property type="entry name" value="HAT_MYST-type"/>
</dbReference>
<feature type="domain" description="MYST-type HAT" evidence="16">
    <location>
        <begin position="28"/>
        <end position="292"/>
    </location>
</feature>
<evidence type="ECO:0000256" key="1">
    <source>
        <dbReference type="ARBA" id="ARBA00004123"/>
    </source>
</evidence>
<dbReference type="Gene3D" id="1.10.10.10">
    <property type="entry name" value="Winged helix-like DNA-binding domain superfamily/Winged helix DNA-binding domain"/>
    <property type="match status" value="1"/>
</dbReference>
<dbReference type="PANTHER" id="PTHR10615:SF219">
    <property type="entry name" value="HISTONE ACETYLTRANSFERASE KAT5"/>
    <property type="match status" value="1"/>
</dbReference>
<evidence type="ECO:0000256" key="14">
    <source>
        <dbReference type="PIRSR" id="PIRSR602717-51"/>
    </source>
</evidence>
<dbReference type="InterPro" id="IPR050603">
    <property type="entry name" value="MYST_HAT"/>
</dbReference>
<comment type="subcellular location">
    <subcellularLocation>
        <location evidence="1">Nucleus</location>
    </subcellularLocation>
</comment>
<keyword evidence="18" id="KW-1185">Reference proteome</keyword>
<keyword evidence="12" id="KW-0012">Acyltransferase</keyword>
<dbReference type="GO" id="GO:0046972">
    <property type="term" value="F:histone H4K16 acetyltransferase activity"/>
    <property type="evidence" value="ECO:0007669"/>
    <property type="project" value="TreeGrafter"/>
</dbReference>
<name>A0A6G1I298_9PEZI</name>
<dbReference type="Pfam" id="PF01853">
    <property type="entry name" value="MOZ_SAS"/>
    <property type="match status" value="1"/>
</dbReference>
<dbReference type="GO" id="GO:0008270">
    <property type="term" value="F:zinc ion binding"/>
    <property type="evidence" value="ECO:0007669"/>
    <property type="project" value="UniProtKB-KW"/>
</dbReference>
<keyword evidence="11" id="KW-0539">Nucleus</keyword>
<comment type="similarity">
    <text evidence="2">Belongs to the MYST (SAS/MOZ) family.</text>
</comment>
<proteinExistence type="inferred from homology"/>
<sequence length="317" mass="36642">MAKTTNGQHDSSPFNGRTRSPTSISKPAMQPNVKEVVLGNLWINTWYPSFYSEELVGKVLDRLYVCQWCFKYTQNLVPYIDHTRLCQYRDMPILGDPIYHKEHFTIYEVDGDEHKLYAQNLSLFAKLFLDNKSVFYDVTTFRYYLLVFNDPALDPPSPQVVGFFSKEKLSWDNNNVACILVFPPWQRRGYGQILMGVSYELSKRERRLGGPEKPLSELGKRAYVYYWSGVIARYMATLPEGESTTLRAISEETYILPEDVISALKHMRIMEPCTGDEYSHIVNRARVRAWAVANGVGMESPIDVDAFLIRESRIEEE</sequence>
<evidence type="ECO:0000313" key="18">
    <source>
        <dbReference type="Proteomes" id="UP000799640"/>
    </source>
</evidence>
<dbReference type="OrthoDB" id="787137at2759"/>